<evidence type="ECO:0000313" key="3">
    <source>
        <dbReference type="Proteomes" id="UP000674318"/>
    </source>
</evidence>
<protein>
    <submittedName>
        <fullName evidence="2">Uncharacterized protein</fullName>
    </submittedName>
</protein>
<dbReference type="OrthoDB" id="266171at2759"/>
<feature type="region of interest" description="Disordered" evidence="1">
    <location>
        <begin position="1"/>
        <end position="53"/>
    </location>
</feature>
<evidence type="ECO:0000256" key="1">
    <source>
        <dbReference type="SAM" id="MobiDB-lite"/>
    </source>
</evidence>
<dbReference type="RefSeq" id="XP_067756102.1">
    <property type="nucleotide sequence ID" value="XM_067899312.1"/>
</dbReference>
<feature type="compositionally biased region" description="Low complexity" evidence="1">
    <location>
        <begin position="358"/>
        <end position="369"/>
    </location>
</feature>
<comment type="caution">
    <text evidence="2">The sequence shown here is derived from an EMBL/GenBank/DDBJ whole genome shotgun (WGS) entry which is preliminary data.</text>
</comment>
<name>A0A836HYD9_9TRYP</name>
<dbReference type="EMBL" id="JAFJZO010000027">
    <property type="protein sequence ID" value="KAG5501479.1"/>
    <property type="molecule type" value="Genomic_DNA"/>
</dbReference>
<feature type="region of interest" description="Disordered" evidence="1">
    <location>
        <begin position="346"/>
        <end position="372"/>
    </location>
</feature>
<sequence>MHSQRFYFPSQENRLYHHPSGPLDVHKALPGTPPRDFPPRVSLEKSGRPHVGKLDTYSQRKQNAEIRSPSRANVPREAHTVSGFSLTPHDSKVVLPSRLRYAGVQVTKGMCLGDFQGAPTARFHQQDSSQGILDPQKIPKVPDTFPLNYESVRAALLSSVDPLLQQALLLMEAAEVEERLTLRQEEVDAFESIMALFSVAREVEEIRVAAFEMFHYERAYRRAVKRQERDERQILRLWYSGSYRDAQLSEEVRIIRRESEEPRDAFRRSLLRSRSASLQQQSSHLFEMGASGITTPSSTPLLLPQNSGKHCREALLFSSELGRQEGDRGVFPDSFSQEPYRFPRALSPNPTVSHFSRPLGSSPPLGSPSDSVNIADKRQYYHDLDEHRQRSLRCIEAELEDRILRQEALLLPATLMNRSSCPSLLN</sequence>
<reference evidence="2 3" key="1">
    <citation type="submission" date="2021-02" db="EMBL/GenBank/DDBJ databases">
        <title>Porcisia hertigi Genome sequencing and assembly.</title>
        <authorList>
            <person name="Almutairi H."/>
            <person name="Gatherer D."/>
        </authorList>
    </citation>
    <scope>NUCLEOTIDE SEQUENCE [LARGE SCALE GENOMIC DNA]</scope>
    <source>
        <strain evidence="2 3">C119</strain>
    </source>
</reference>
<dbReference type="AlphaFoldDB" id="A0A836HYD9"/>
<dbReference type="Proteomes" id="UP000674318">
    <property type="component" value="Unassembled WGS sequence"/>
</dbReference>
<accession>A0A836HYD9</accession>
<dbReference type="KEGG" id="phet:94289389"/>
<dbReference type="GeneID" id="94289389"/>
<organism evidence="2 3">
    <name type="scientific">Porcisia hertigi</name>
    <dbReference type="NCBI Taxonomy" id="2761500"/>
    <lineage>
        <taxon>Eukaryota</taxon>
        <taxon>Discoba</taxon>
        <taxon>Euglenozoa</taxon>
        <taxon>Kinetoplastea</taxon>
        <taxon>Metakinetoplastina</taxon>
        <taxon>Trypanosomatida</taxon>
        <taxon>Trypanosomatidae</taxon>
        <taxon>Leishmaniinae</taxon>
        <taxon>Porcisia</taxon>
    </lineage>
</organism>
<proteinExistence type="predicted"/>
<evidence type="ECO:0000313" key="2">
    <source>
        <dbReference type="EMBL" id="KAG5501479.1"/>
    </source>
</evidence>
<keyword evidence="3" id="KW-1185">Reference proteome</keyword>
<gene>
    <name evidence="2" type="ORF">JKF63_03308</name>
</gene>